<keyword evidence="11" id="KW-1053">Target membrane</keyword>
<dbReference type="PROSITE" id="PS50088">
    <property type="entry name" value="ANK_REPEAT"/>
    <property type="match status" value="2"/>
</dbReference>
<evidence type="ECO:0000313" key="14">
    <source>
        <dbReference type="Proteomes" id="UP000499080"/>
    </source>
</evidence>
<dbReference type="GO" id="GO:0090729">
    <property type="term" value="F:toxin activity"/>
    <property type="evidence" value="ECO:0007669"/>
    <property type="project" value="UniProtKB-KW"/>
</dbReference>
<comment type="subcellular location">
    <subcellularLocation>
        <location evidence="2">Secreted</location>
    </subcellularLocation>
    <subcellularLocation>
        <location evidence="1">Target cell membrane</location>
    </subcellularLocation>
</comment>
<dbReference type="PROSITE" id="PS50297">
    <property type="entry name" value="ANK_REP_REGION"/>
    <property type="match status" value="2"/>
</dbReference>
<keyword evidence="8" id="KW-0677">Repeat</keyword>
<gene>
    <name evidence="13" type="ORF">AVEN_102542_1</name>
</gene>
<comment type="caution">
    <text evidence="13">The sequence shown here is derived from an EMBL/GenBank/DDBJ whole genome shotgun (WGS) entry which is preliminary data.</text>
</comment>
<reference evidence="13 14" key="1">
    <citation type="journal article" date="2019" name="Sci. Rep.">
        <title>Orb-weaving spider Araneus ventricosus genome elucidates the spidroin gene catalogue.</title>
        <authorList>
            <person name="Kono N."/>
            <person name="Nakamura H."/>
            <person name="Ohtoshi R."/>
            <person name="Moran D.A.P."/>
            <person name="Shinohara A."/>
            <person name="Yoshida Y."/>
            <person name="Fujiwara M."/>
            <person name="Mori M."/>
            <person name="Tomita M."/>
            <person name="Arakawa K."/>
        </authorList>
    </citation>
    <scope>NUCLEOTIDE SEQUENCE [LARGE SCALE GENOMIC DNA]</scope>
</reference>
<dbReference type="PRINTS" id="PR01415">
    <property type="entry name" value="ANKYRIN"/>
</dbReference>
<evidence type="ECO:0000256" key="2">
    <source>
        <dbReference type="ARBA" id="ARBA00004613"/>
    </source>
</evidence>
<sequence length="383" mass="44215">MISPHDYIKKGEPKYSVNSQGYNTVLHHVCATVHPDLVELFVTEGDTDVNFRNYHGQTPLHFAAIHQVYFKKEIIRILIENGADINIKDEGGYTALHTISDIFYLRRFQYPLPISLDLSIIECLLKYGADPNTLNKRQETPLMSAAKFGDLEIVKKLLDFGANVHLRNENLETCLHLASGSDRLSSGILEELVKHGACFYCFNRQGKAALDLILQSNKPDRLKNAKTLIKMASLIKWDRSIEFLFDEKSCRRSKLIPYCCECGKEIDRMKTVIYSENFTLCHFALRGYDAKQCHLTEESILSKVLVSLWKNKFTIYHGTIRRHFNIPYLHRKLSTHFYVRNEESKNNVFLNEDILRELFLYLEDKDLFNLAVAFANPPPSKCN</sequence>
<protein>
    <submittedName>
        <fullName evidence="13">Uncharacterized protein</fullName>
    </submittedName>
</protein>
<dbReference type="PANTHER" id="PTHR24171">
    <property type="entry name" value="ANKYRIN REPEAT DOMAIN-CONTAINING PROTEIN 39-RELATED"/>
    <property type="match status" value="1"/>
</dbReference>
<keyword evidence="9" id="KW-0638">Presynaptic neurotoxin</keyword>
<dbReference type="OrthoDB" id="6430205at2759"/>
<evidence type="ECO:0000256" key="7">
    <source>
        <dbReference type="ARBA" id="ARBA00022699"/>
    </source>
</evidence>
<evidence type="ECO:0000256" key="10">
    <source>
        <dbReference type="ARBA" id="ARBA00023043"/>
    </source>
</evidence>
<keyword evidence="10 12" id="KW-0040">ANK repeat</keyword>
<evidence type="ECO:0000256" key="8">
    <source>
        <dbReference type="ARBA" id="ARBA00022737"/>
    </source>
</evidence>
<dbReference type="Pfam" id="PF12796">
    <property type="entry name" value="Ank_2"/>
    <property type="match status" value="2"/>
</dbReference>
<keyword evidence="14" id="KW-1185">Reference proteome</keyword>
<evidence type="ECO:0000256" key="3">
    <source>
        <dbReference type="ARBA" id="ARBA00022483"/>
    </source>
</evidence>
<keyword evidence="5" id="KW-1052">Target cell membrane</keyword>
<organism evidence="13 14">
    <name type="scientific">Araneus ventricosus</name>
    <name type="common">Orbweaver spider</name>
    <name type="synonym">Epeira ventricosa</name>
    <dbReference type="NCBI Taxonomy" id="182803"/>
    <lineage>
        <taxon>Eukaryota</taxon>
        <taxon>Metazoa</taxon>
        <taxon>Ecdysozoa</taxon>
        <taxon>Arthropoda</taxon>
        <taxon>Chelicerata</taxon>
        <taxon>Arachnida</taxon>
        <taxon>Araneae</taxon>
        <taxon>Araneomorphae</taxon>
        <taxon>Entelegynae</taxon>
        <taxon>Araneoidea</taxon>
        <taxon>Araneidae</taxon>
        <taxon>Araneus</taxon>
    </lineage>
</organism>
<dbReference type="AlphaFoldDB" id="A0A4Y2BIA8"/>
<dbReference type="GO" id="GO:0005576">
    <property type="term" value="C:extracellular region"/>
    <property type="evidence" value="ECO:0007669"/>
    <property type="project" value="UniProtKB-SubCell"/>
</dbReference>
<keyword evidence="4" id="KW-0964">Secreted</keyword>
<keyword evidence="11" id="KW-0472">Membrane</keyword>
<proteinExistence type="predicted"/>
<dbReference type="GO" id="GO:0044218">
    <property type="term" value="C:other organism cell membrane"/>
    <property type="evidence" value="ECO:0007669"/>
    <property type="project" value="UniProtKB-KW"/>
</dbReference>
<dbReference type="InterPro" id="IPR036770">
    <property type="entry name" value="Ankyrin_rpt-contain_sf"/>
</dbReference>
<evidence type="ECO:0000256" key="4">
    <source>
        <dbReference type="ARBA" id="ARBA00022525"/>
    </source>
</evidence>
<dbReference type="GO" id="GO:0004842">
    <property type="term" value="F:ubiquitin-protein transferase activity"/>
    <property type="evidence" value="ECO:0007669"/>
    <property type="project" value="TreeGrafter"/>
</dbReference>
<dbReference type="PANTHER" id="PTHR24171:SF11">
    <property type="entry name" value="26S PROTEASOME NON-ATPASE REGULATORY SUBUNIT 10"/>
    <property type="match status" value="1"/>
</dbReference>
<dbReference type="GO" id="GO:0006887">
    <property type="term" value="P:exocytosis"/>
    <property type="evidence" value="ECO:0007669"/>
    <property type="project" value="UniProtKB-KW"/>
</dbReference>
<evidence type="ECO:0000256" key="9">
    <source>
        <dbReference type="ARBA" id="ARBA00023028"/>
    </source>
</evidence>
<dbReference type="SUPFAM" id="SSF48403">
    <property type="entry name" value="Ankyrin repeat"/>
    <property type="match status" value="1"/>
</dbReference>
<dbReference type="EMBL" id="BGPR01000083">
    <property type="protein sequence ID" value="GBL91970.1"/>
    <property type="molecule type" value="Genomic_DNA"/>
</dbReference>
<evidence type="ECO:0000313" key="13">
    <source>
        <dbReference type="EMBL" id="GBL91970.1"/>
    </source>
</evidence>
<dbReference type="Gene3D" id="1.25.40.20">
    <property type="entry name" value="Ankyrin repeat-containing domain"/>
    <property type="match status" value="2"/>
</dbReference>
<dbReference type="Proteomes" id="UP000499080">
    <property type="component" value="Unassembled WGS sequence"/>
</dbReference>
<accession>A0A4Y2BIA8</accession>
<evidence type="ECO:0000256" key="11">
    <source>
        <dbReference type="ARBA" id="ARBA00023298"/>
    </source>
</evidence>
<dbReference type="SMART" id="SM00248">
    <property type="entry name" value="ANK"/>
    <property type="match status" value="5"/>
</dbReference>
<dbReference type="GO" id="GO:0085020">
    <property type="term" value="P:protein K6-linked ubiquitination"/>
    <property type="evidence" value="ECO:0007669"/>
    <property type="project" value="TreeGrafter"/>
</dbReference>
<evidence type="ECO:0000256" key="1">
    <source>
        <dbReference type="ARBA" id="ARBA00004175"/>
    </source>
</evidence>
<dbReference type="GO" id="GO:0044231">
    <property type="term" value="C:host cell presynaptic membrane"/>
    <property type="evidence" value="ECO:0007669"/>
    <property type="project" value="UniProtKB-KW"/>
</dbReference>
<evidence type="ECO:0000256" key="6">
    <source>
        <dbReference type="ARBA" id="ARBA00022656"/>
    </source>
</evidence>
<keyword evidence="3" id="KW-0268">Exocytosis</keyword>
<keyword evidence="7" id="KW-0528">Neurotoxin</keyword>
<feature type="repeat" description="ANK" evidence="12">
    <location>
        <begin position="137"/>
        <end position="169"/>
    </location>
</feature>
<name>A0A4Y2BIA8_ARAVE</name>
<dbReference type="GO" id="GO:0031436">
    <property type="term" value="C:BRCA1-BARD1 complex"/>
    <property type="evidence" value="ECO:0007669"/>
    <property type="project" value="TreeGrafter"/>
</dbReference>
<keyword evidence="6" id="KW-0800">Toxin</keyword>
<feature type="repeat" description="ANK" evidence="12">
    <location>
        <begin position="55"/>
        <end position="90"/>
    </location>
</feature>
<evidence type="ECO:0000256" key="12">
    <source>
        <dbReference type="PROSITE-ProRule" id="PRU00023"/>
    </source>
</evidence>
<evidence type="ECO:0000256" key="5">
    <source>
        <dbReference type="ARBA" id="ARBA00022537"/>
    </source>
</evidence>
<dbReference type="InterPro" id="IPR002110">
    <property type="entry name" value="Ankyrin_rpt"/>
</dbReference>
<dbReference type="GO" id="GO:0070531">
    <property type="term" value="C:BRCA1-A complex"/>
    <property type="evidence" value="ECO:0007669"/>
    <property type="project" value="TreeGrafter"/>
</dbReference>